<dbReference type="Proteomes" id="UP000199441">
    <property type="component" value="Unassembled WGS sequence"/>
</dbReference>
<evidence type="ECO:0000313" key="3">
    <source>
        <dbReference type="EMBL" id="SDW67372.1"/>
    </source>
</evidence>
<feature type="domain" description="Flagellar motor switch protein FliN-like C-terminal" evidence="2">
    <location>
        <begin position="12"/>
        <end position="81"/>
    </location>
</feature>
<accession>A0A1H2VGF3</accession>
<dbReference type="Pfam" id="PF01052">
    <property type="entry name" value="FliMN_C"/>
    <property type="match status" value="1"/>
</dbReference>
<proteinExistence type="inferred from homology"/>
<dbReference type="GO" id="GO:0003774">
    <property type="term" value="F:cytoskeletal motor activity"/>
    <property type="evidence" value="ECO:0007669"/>
    <property type="project" value="InterPro"/>
</dbReference>
<protein>
    <submittedName>
        <fullName evidence="3">Flagellar motor switch protein FliN/FliY</fullName>
    </submittedName>
</protein>
<evidence type="ECO:0000313" key="4">
    <source>
        <dbReference type="Proteomes" id="UP000199441"/>
    </source>
</evidence>
<dbReference type="RefSeq" id="WP_089946235.1">
    <property type="nucleotide sequence ID" value="NZ_FNOI01000002.1"/>
</dbReference>
<dbReference type="PRINTS" id="PR00956">
    <property type="entry name" value="FLGMOTORFLIN"/>
</dbReference>
<dbReference type="STRING" id="670155.SAMN04488001_1514"/>
<keyword evidence="3" id="KW-0966">Cell projection</keyword>
<dbReference type="InterPro" id="IPR001172">
    <property type="entry name" value="FliN_T3SS_HrcQb"/>
</dbReference>
<dbReference type="GO" id="GO:0071973">
    <property type="term" value="P:bacterial-type flagellum-dependent cell motility"/>
    <property type="evidence" value="ECO:0007669"/>
    <property type="project" value="InterPro"/>
</dbReference>
<organism evidence="3 4">
    <name type="scientific">Litoreibacter albidus</name>
    <dbReference type="NCBI Taxonomy" id="670155"/>
    <lineage>
        <taxon>Bacteria</taxon>
        <taxon>Pseudomonadati</taxon>
        <taxon>Pseudomonadota</taxon>
        <taxon>Alphaproteobacteria</taxon>
        <taxon>Rhodobacterales</taxon>
        <taxon>Roseobacteraceae</taxon>
        <taxon>Litoreibacter</taxon>
    </lineage>
</organism>
<dbReference type="AlphaFoldDB" id="A0A1H2VGF3"/>
<name>A0A1H2VGF3_9RHOB</name>
<keyword evidence="4" id="KW-1185">Reference proteome</keyword>
<sequence length="92" mass="9600">MPEPINPTGDILQGVNVDLRVCVGSASPTIKELMALSPDSVLSLDTTIDDPVELYVGEKLVARGFLESSQDAENGGLSVRLTAVGDMATGLK</sequence>
<evidence type="ECO:0000259" key="2">
    <source>
        <dbReference type="Pfam" id="PF01052"/>
    </source>
</evidence>
<gene>
    <name evidence="3" type="ORF">SAMN04488001_1514</name>
</gene>
<dbReference type="GO" id="GO:0006935">
    <property type="term" value="P:chemotaxis"/>
    <property type="evidence" value="ECO:0007669"/>
    <property type="project" value="InterPro"/>
</dbReference>
<dbReference type="Gene3D" id="2.30.330.10">
    <property type="entry name" value="SpoA-like"/>
    <property type="match status" value="1"/>
</dbReference>
<dbReference type="GO" id="GO:0009425">
    <property type="term" value="C:bacterial-type flagellum basal body"/>
    <property type="evidence" value="ECO:0007669"/>
    <property type="project" value="InterPro"/>
</dbReference>
<dbReference type="InterPro" id="IPR036429">
    <property type="entry name" value="SpoA-like_sf"/>
</dbReference>
<dbReference type="EMBL" id="FNOI01000002">
    <property type="protein sequence ID" value="SDW67372.1"/>
    <property type="molecule type" value="Genomic_DNA"/>
</dbReference>
<keyword evidence="3" id="KW-0282">Flagellum</keyword>
<dbReference type="SUPFAM" id="SSF101801">
    <property type="entry name" value="Surface presentation of antigens (SPOA)"/>
    <property type="match status" value="1"/>
</dbReference>
<keyword evidence="3" id="KW-0969">Cilium</keyword>
<comment type="similarity">
    <text evidence="1">Belongs to the FliN/MopA/SpaO family.</text>
</comment>
<dbReference type="InterPro" id="IPR001543">
    <property type="entry name" value="FliN-like_C"/>
</dbReference>
<dbReference type="OrthoDB" id="9790303at2"/>
<reference evidence="4" key="1">
    <citation type="submission" date="2016-10" db="EMBL/GenBank/DDBJ databases">
        <authorList>
            <person name="Varghese N."/>
            <person name="Submissions S."/>
        </authorList>
    </citation>
    <scope>NUCLEOTIDE SEQUENCE [LARGE SCALE GENOMIC DNA]</scope>
    <source>
        <strain evidence="4">DSM 26922</strain>
    </source>
</reference>
<evidence type="ECO:0000256" key="1">
    <source>
        <dbReference type="ARBA" id="ARBA00009226"/>
    </source>
</evidence>